<protein>
    <recommendedName>
        <fullName evidence="3">DUF8175 domain-containing protein</fullName>
    </recommendedName>
</protein>
<name>A0A022KQR4_9MICO</name>
<dbReference type="InterPro" id="IPR058488">
    <property type="entry name" value="DUF8175"/>
</dbReference>
<evidence type="ECO:0000313" key="5">
    <source>
        <dbReference type="Proteomes" id="UP000019754"/>
    </source>
</evidence>
<dbReference type="RefSeq" id="WP_017824278.1">
    <property type="nucleotide sequence ID" value="NZ_AORC01000029.1"/>
</dbReference>
<dbReference type="Proteomes" id="UP000019754">
    <property type="component" value="Unassembled WGS sequence"/>
</dbReference>
<accession>A0A022KQR4</accession>
<feature type="compositionally biased region" description="Polar residues" evidence="1">
    <location>
        <begin position="29"/>
        <end position="40"/>
    </location>
</feature>
<dbReference type="PROSITE" id="PS51257">
    <property type="entry name" value="PROKAR_LIPOPROTEIN"/>
    <property type="match status" value="1"/>
</dbReference>
<evidence type="ECO:0000259" key="3">
    <source>
        <dbReference type="Pfam" id="PF26526"/>
    </source>
</evidence>
<dbReference type="HOGENOM" id="CLU_1164106_0_0_11"/>
<evidence type="ECO:0000256" key="2">
    <source>
        <dbReference type="SAM" id="SignalP"/>
    </source>
</evidence>
<dbReference type="OrthoDB" id="4795518at2"/>
<dbReference type="Pfam" id="PF26526">
    <property type="entry name" value="DUF8175"/>
    <property type="match status" value="1"/>
</dbReference>
<proteinExistence type="predicted"/>
<evidence type="ECO:0000256" key="1">
    <source>
        <dbReference type="SAM" id="MobiDB-lite"/>
    </source>
</evidence>
<keyword evidence="2" id="KW-0732">Signal</keyword>
<sequence>MRSSVIGRSTTAVASALLILALGACGSADPSSGTGESGSRAQEEQGASDDGGSTAAAPGDAEPEGSEDDATDVAADDRGADGEDAAAKGATRDQTPGRTAGGECVVPEGSSQIPTGPPEVDEWAMVAGTAAPVSAQYGPYAQDGDLWTCYEHSADGALFAAAYYFAASGQVEGVHEEWLPEGDLRDEAIASESEHVQELDDVSMTLVGYRFQTYTADAATMDIGLFRVPVGVSGAPVS</sequence>
<reference evidence="4 5" key="1">
    <citation type="journal article" date="2013" name="Genome Announc.">
        <title>Draft genome sequence of an Actinobacterium, Brachybacterium muris strain UCD-AY4.</title>
        <authorList>
            <person name="Lo J.R."/>
            <person name="Lang J.M."/>
            <person name="Darling A.E."/>
            <person name="Eisen J.A."/>
            <person name="Coil D.A."/>
        </authorList>
    </citation>
    <scope>NUCLEOTIDE SEQUENCE [LARGE SCALE GENOMIC DNA]</scope>
    <source>
        <strain evidence="4 5">UCD-AY4</strain>
    </source>
</reference>
<evidence type="ECO:0000313" key="4">
    <source>
        <dbReference type="EMBL" id="EYT47650.1"/>
    </source>
</evidence>
<dbReference type="AlphaFoldDB" id="A0A022KQR4"/>
<feature type="region of interest" description="Disordered" evidence="1">
    <location>
        <begin position="25"/>
        <end position="117"/>
    </location>
</feature>
<dbReference type="EMBL" id="AORC01000029">
    <property type="protein sequence ID" value="EYT47650.1"/>
    <property type="molecule type" value="Genomic_DNA"/>
</dbReference>
<feature type="signal peptide" evidence="2">
    <location>
        <begin position="1"/>
        <end position="27"/>
    </location>
</feature>
<feature type="compositionally biased region" description="Acidic residues" evidence="1">
    <location>
        <begin position="61"/>
        <end position="71"/>
    </location>
</feature>
<feature type="chain" id="PRO_5039398386" description="DUF8175 domain-containing protein" evidence="2">
    <location>
        <begin position="28"/>
        <end position="238"/>
    </location>
</feature>
<feature type="domain" description="DUF8175" evidence="3">
    <location>
        <begin position="94"/>
        <end position="224"/>
    </location>
</feature>
<organism evidence="4 5">
    <name type="scientific">Brachybacterium muris UCD-AY4</name>
    <dbReference type="NCBI Taxonomy" id="1249481"/>
    <lineage>
        <taxon>Bacteria</taxon>
        <taxon>Bacillati</taxon>
        <taxon>Actinomycetota</taxon>
        <taxon>Actinomycetes</taxon>
        <taxon>Micrococcales</taxon>
        <taxon>Dermabacteraceae</taxon>
        <taxon>Brachybacterium</taxon>
    </lineage>
</organism>
<keyword evidence="5" id="KW-1185">Reference proteome</keyword>
<feature type="compositionally biased region" description="Low complexity" evidence="1">
    <location>
        <begin position="48"/>
        <end position="60"/>
    </location>
</feature>
<gene>
    <name evidence="4" type="ORF">D641_0114795</name>
</gene>
<comment type="caution">
    <text evidence="4">The sequence shown here is derived from an EMBL/GenBank/DDBJ whole genome shotgun (WGS) entry which is preliminary data.</text>
</comment>